<protein>
    <recommendedName>
        <fullName evidence="3 4">N-succinylarginine dihydrolase</fullName>
        <ecNumber evidence="3 4">3.5.3.23</ecNumber>
    </recommendedName>
</protein>
<dbReference type="PANTHER" id="PTHR30420:SF2">
    <property type="entry name" value="N-SUCCINYLARGININE DIHYDROLASE"/>
    <property type="match status" value="1"/>
</dbReference>
<feature type="active site" evidence="3">
    <location>
        <position position="174"/>
    </location>
</feature>
<dbReference type="OMA" id="RVAMNDQ"/>
<feature type="binding site" evidence="3">
    <location>
        <position position="216"/>
    </location>
    <ligand>
        <name>substrate</name>
    </ligand>
</feature>
<reference evidence="5" key="2">
    <citation type="submission" date="2022-12" db="EMBL/GenBank/DDBJ databases">
        <title>Comparative genomics of Legionella pneumophila isolates from the West Bank and Germany support molecular epidemiology of Legionnaires disease.</title>
        <authorList>
            <person name="Zayed A.R."/>
            <person name="Bitar D.M."/>
            <person name="Steinert M."/>
            <person name="Lueck C."/>
            <person name="Brettar I."/>
            <person name="Hoefle M.G."/>
            <person name="Bunk B."/>
        </authorList>
    </citation>
    <scope>NUCLEOTIDE SEQUENCE</scope>
    <source>
        <strain evidence="5">H23</strain>
    </source>
</reference>
<feature type="active site" evidence="3">
    <location>
        <position position="252"/>
    </location>
</feature>
<dbReference type="EMBL" id="UGOL01000001">
    <property type="protein sequence ID" value="STX79845.1"/>
    <property type="molecule type" value="Genomic_DNA"/>
</dbReference>
<feature type="active site" description="Nucleophile" evidence="3">
    <location>
        <position position="372"/>
    </location>
</feature>
<dbReference type="SUPFAM" id="SSF55909">
    <property type="entry name" value="Pentein"/>
    <property type="match status" value="1"/>
</dbReference>
<dbReference type="GO" id="GO:0009015">
    <property type="term" value="F:N-succinylarginine dihydrolase activity"/>
    <property type="evidence" value="ECO:0007669"/>
    <property type="project" value="UniProtKB-UniRule"/>
</dbReference>
<dbReference type="Proteomes" id="UP000254631">
    <property type="component" value="Unassembled WGS sequence"/>
</dbReference>
<dbReference type="PANTHER" id="PTHR30420">
    <property type="entry name" value="N-SUCCINYLARGININE DIHYDROLASE"/>
    <property type="match status" value="1"/>
</dbReference>
<evidence type="ECO:0000256" key="2">
    <source>
        <dbReference type="ARBA" id="ARBA00022801"/>
    </source>
</evidence>
<feature type="binding site" evidence="3">
    <location>
        <position position="110"/>
    </location>
    <ligand>
        <name>substrate</name>
    </ligand>
</feature>
<dbReference type="AlphaFoldDB" id="A0A129RVT1"/>
<keyword evidence="1 3" id="KW-0056">Arginine metabolism</keyword>
<dbReference type="EMBL" id="JAPXIC010000096">
    <property type="protein sequence ID" value="MCZ4720813.1"/>
    <property type="molecule type" value="Genomic_DNA"/>
</dbReference>
<dbReference type="EC" id="3.5.3.23" evidence="3 4"/>
<dbReference type="GeneID" id="57035697"/>
<evidence type="ECO:0000313" key="6">
    <source>
        <dbReference type="EMBL" id="STX79845.1"/>
    </source>
</evidence>
<dbReference type="GO" id="GO:0019545">
    <property type="term" value="P:L-arginine catabolic process to succinate"/>
    <property type="evidence" value="ECO:0007669"/>
    <property type="project" value="UniProtKB-UniRule"/>
</dbReference>
<name>A0A129RVT1_LEGPN</name>
<gene>
    <name evidence="3 6" type="primary">astB</name>
    <name evidence="6" type="ORF">NCTC12000_01840</name>
    <name evidence="5" type="ORF">O6C86_16560</name>
</gene>
<keyword evidence="2 3" id="KW-0378">Hydrolase</keyword>
<dbReference type="UniPathway" id="UPA00185">
    <property type="reaction ID" value="UER00280"/>
</dbReference>
<comment type="subunit">
    <text evidence="3">Homodimer.</text>
</comment>
<comment type="similarity">
    <text evidence="3">Belongs to the succinylarginine dihydrolase family.</text>
</comment>
<dbReference type="Pfam" id="PF04996">
    <property type="entry name" value="AstB"/>
    <property type="match status" value="1"/>
</dbReference>
<sequence>MNVYELNMDGLVGQTHHYAGLSSGNIASTNNALSISNPQAAARQGLEKMRQLYNMGLKQGLLPPHQRPNLNLLYQLGFKGTPSEQINKAYKTAPELLSACYSASSMWTANAATVSASVDTEDNKVHFTAANLISNLHRHQEADFSKKLLEFIFSNSDYFNHHPLLPKSMGTSDEGAANHNRLCQSHAHSGINLFVYGKKVLGNHQFEQSPIKYPARQTKEASEAIARNHLLNPERVIFACQNPLAIDQGVFHNDVISVANEHVFLVHEEAFYNQAYVLDQLREKADFPLVIIQISKEQISVSEAVDTYLFNSQLITLPDQKNMILIAPAECQANLKVKTCIDGLVADPQNPINSVYYLDLKQSMRNGGGPACLRLRVPLNDYELKAMHQGILIDNDLLDILDKWVLKYYRTELKIPDLADPQLLYECLDALDELTQILKLGSIYPFQS</sequence>
<comment type="pathway">
    <text evidence="3">Amino-acid degradation; L-arginine degradation via AST pathway; L-glutamate and succinate from L-arginine: step 2/5.</text>
</comment>
<reference evidence="6 7" key="1">
    <citation type="submission" date="2018-06" db="EMBL/GenBank/DDBJ databases">
        <authorList>
            <consortium name="Pathogen Informatics"/>
            <person name="Doyle S."/>
        </authorList>
    </citation>
    <scope>NUCLEOTIDE SEQUENCE [LARGE SCALE GENOMIC DNA]</scope>
    <source>
        <strain evidence="6 7">NCTC12000</strain>
    </source>
</reference>
<dbReference type="NCBIfam" id="NF009789">
    <property type="entry name" value="PRK13281.1"/>
    <property type="match status" value="1"/>
</dbReference>
<evidence type="ECO:0000313" key="5">
    <source>
        <dbReference type="EMBL" id="MCZ4720813.1"/>
    </source>
</evidence>
<accession>A0A129RVT1</accession>
<evidence type="ECO:0000256" key="3">
    <source>
        <dbReference type="HAMAP-Rule" id="MF_01172"/>
    </source>
</evidence>
<dbReference type="SMR" id="A0A129RVT1"/>
<proteinExistence type="inferred from homology"/>
<feature type="binding site" evidence="3">
    <location>
        <begin position="137"/>
        <end position="138"/>
    </location>
    <ligand>
        <name>substrate</name>
    </ligand>
</feature>
<evidence type="ECO:0000256" key="1">
    <source>
        <dbReference type="ARBA" id="ARBA00022503"/>
    </source>
</evidence>
<organism evidence="6 7">
    <name type="scientific">Legionella pneumophila</name>
    <dbReference type="NCBI Taxonomy" id="446"/>
    <lineage>
        <taxon>Bacteria</taxon>
        <taxon>Pseudomonadati</taxon>
        <taxon>Pseudomonadota</taxon>
        <taxon>Gammaproteobacteria</taxon>
        <taxon>Legionellales</taxon>
        <taxon>Legionellaceae</taxon>
        <taxon>Legionella</taxon>
    </lineage>
</organism>
<dbReference type="GO" id="GO:0019544">
    <property type="term" value="P:L-arginine catabolic process to L-glutamate"/>
    <property type="evidence" value="ECO:0007669"/>
    <property type="project" value="UniProtKB-UniRule"/>
</dbReference>
<evidence type="ECO:0000313" key="7">
    <source>
        <dbReference type="Proteomes" id="UP000254631"/>
    </source>
</evidence>
<dbReference type="HAMAP" id="MF_01172">
    <property type="entry name" value="AstB"/>
    <property type="match status" value="1"/>
</dbReference>
<dbReference type="InterPro" id="IPR007079">
    <property type="entry name" value="SuccinylArg_d-Hdrlase_AstB"/>
</dbReference>
<feature type="binding site" evidence="3">
    <location>
        <position position="366"/>
    </location>
    <ligand>
        <name>substrate</name>
    </ligand>
</feature>
<evidence type="ECO:0000256" key="4">
    <source>
        <dbReference type="NCBIfam" id="TIGR03241"/>
    </source>
</evidence>
<feature type="binding site" evidence="3">
    <location>
        <begin position="19"/>
        <end position="28"/>
    </location>
    <ligand>
        <name>substrate</name>
    </ligand>
</feature>
<comment type="catalytic activity">
    <reaction evidence="3">
        <text>N(2)-succinyl-L-arginine + 2 H2O + 2 H(+) = N(2)-succinyl-L-ornithine + 2 NH4(+) + CO2</text>
        <dbReference type="Rhea" id="RHEA:19533"/>
        <dbReference type="ChEBI" id="CHEBI:15377"/>
        <dbReference type="ChEBI" id="CHEBI:15378"/>
        <dbReference type="ChEBI" id="CHEBI:16526"/>
        <dbReference type="ChEBI" id="CHEBI:28938"/>
        <dbReference type="ChEBI" id="CHEBI:58241"/>
        <dbReference type="ChEBI" id="CHEBI:58514"/>
        <dbReference type="EC" id="3.5.3.23"/>
    </reaction>
</comment>
<dbReference type="NCBIfam" id="TIGR03241">
    <property type="entry name" value="arg_catab_astB"/>
    <property type="match status" value="1"/>
</dbReference>
<dbReference type="Proteomes" id="UP001071279">
    <property type="component" value="Unassembled WGS sequence"/>
</dbReference>
<dbReference type="RefSeq" id="WP_010947435.1">
    <property type="nucleotide sequence ID" value="NZ_BAZA01000185.1"/>
</dbReference>
<feature type="binding site" evidence="3">
    <location>
        <position position="254"/>
    </location>
    <ligand>
        <name>substrate</name>
    </ligand>
</feature>
<dbReference type="Gene3D" id="3.75.10.20">
    <property type="entry name" value="Succinylarginine dihydrolase"/>
    <property type="match status" value="1"/>
</dbReference>
<dbReference type="InterPro" id="IPR037031">
    <property type="entry name" value="AstB_sf"/>
</dbReference>
<comment type="function">
    <text evidence="3">Catalyzes the hydrolysis of N(2)-succinylarginine into N(2)-succinylornithine, ammonia and CO(2).</text>
</comment>